<keyword evidence="1" id="KW-0175">Coiled coil</keyword>
<evidence type="ECO:0000313" key="2">
    <source>
        <dbReference type="EMBL" id="MCR1823804.1"/>
    </source>
</evidence>
<accession>A0A9X2MCK6</accession>
<name>A0A9X2MCK6_9FIRM</name>
<dbReference type="EMBL" id="JANKBY010000194">
    <property type="protein sequence ID" value="MCR1823804.1"/>
    <property type="molecule type" value="Genomic_DNA"/>
</dbReference>
<protein>
    <submittedName>
        <fullName evidence="2">Relaxase MobL</fullName>
    </submittedName>
</protein>
<dbReference type="InterPro" id="IPR048101">
    <property type="entry name" value="MobP2"/>
</dbReference>
<organism evidence="2 3">
    <name type="scientific">Terrisporobacter muris</name>
    <dbReference type="NCBI Taxonomy" id="2963284"/>
    <lineage>
        <taxon>Bacteria</taxon>
        <taxon>Bacillati</taxon>
        <taxon>Bacillota</taxon>
        <taxon>Clostridia</taxon>
        <taxon>Peptostreptococcales</taxon>
        <taxon>Peptostreptococcaceae</taxon>
        <taxon>Terrisporobacter</taxon>
    </lineage>
</organism>
<evidence type="ECO:0000256" key="1">
    <source>
        <dbReference type="SAM" id="Coils"/>
    </source>
</evidence>
<evidence type="ECO:0000313" key="3">
    <source>
        <dbReference type="Proteomes" id="UP001140817"/>
    </source>
</evidence>
<feature type="coiled-coil region" evidence="1">
    <location>
        <begin position="265"/>
        <end position="292"/>
    </location>
</feature>
<sequence length="383" mass="44920">MAKVTSKSSPAVVFKSKFVISSHKKFKSYIDYIDRDEAIRNNAFSRYSLYNDYMGNPQKTTGIFTSSSSLLSKKEKDALKDKFLQAQNNGSILWQEVYSFDNDWLINQGLYDPLTKDLDEEKIKEAIRKSIDYSLEKTNIKDSSIWSGAIHFNTDNIHIHVAICEPNPTSQRGKRTQKTLDNMKSKFINHLLDFDNEYKEINTLLRDNLAYSDKKSILMKDIEMKKILNDVIKNLPSDKRHWHYNYNTMSDARVHLDKLTDYYIKNYKSKEYKELIDKLNKHEKELERIYGKGQEGKHLNKFKEYKDNKIKELYTRMGNATLKEIKELCSTTNINSKKLSKSNTIYISKKDINNISKALGSELDNIKNQNIYDRLQREIEYGI</sequence>
<proteinExistence type="predicted"/>
<dbReference type="NCBIfam" id="NF041498">
    <property type="entry name" value="MobP2"/>
    <property type="match status" value="1"/>
</dbReference>
<dbReference type="AlphaFoldDB" id="A0A9X2MCK6"/>
<dbReference type="Proteomes" id="UP001140817">
    <property type="component" value="Unassembled WGS sequence"/>
</dbReference>
<dbReference type="Pfam" id="PF18555">
    <property type="entry name" value="MobL"/>
    <property type="match status" value="1"/>
</dbReference>
<reference evidence="2" key="1">
    <citation type="submission" date="2022-07" db="EMBL/GenBank/DDBJ databases">
        <title>Enhanced cultured diversity of the mouse gut microbiota enables custom-made synthetic communities.</title>
        <authorList>
            <person name="Afrizal A."/>
        </authorList>
    </citation>
    <scope>NUCLEOTIDE SEQUENCE</scope>
    <source>
        <strain evidence="2">DSM 29186</strain>
    </source>
</reference>
<dbReference type="InterPro" id="IPR041073">
    <property type="entry name" value="MobL"/>
</dbReference>
<keyword evidence="3" id="KW-1185">Reference proteome</keyword>
<gene>
    <name evidence="2" type="primary">mobL</name>
    <name evidence="2" type="ORF">NSA58_13495</name>
</gene>
<dbReference type="RefSeq" id="WP_257560563.1">
    <property type="nucleotide sequence ID" value="NZ_JANKBY010000194.1"/>
</dbReference>
<comment type="caution">
    <text evidence="2">The sequence shown here is derived from an EMBL/GenBank/DDBJ whole genome shotgun (WGS) entry which is preliminary data.</text>
</comment>